<organism evidence="8 9">
    <name type="scientific">Deinococcus metalli</name>
    <dbReference type="NCBI Taxonomy" id="1141878"/>
    <lineage>
        <taxon>Bacteria</taxon>
        <taxon>Thermotogati</taxon>
        <taxon>Deinococcota</taxon>
        <taxon>Deinococci</taxon>
        <taxon>Deinococcales</taxon>
        <taxon>Deinococcaceae</taxon>
        <taxon>Deinococcus</taxon>
    </lineage>
</organism>
<comment type="subcellular location">
    <subcellularLocation>
        <location evidence="1">Cell envelope</location>
    </subcellularLocation>
</comment>
<accession>A0A7W8KH96</accession>
<comment type="similarity">
    <text evidence="5">Belongs to the bacterial solute-binding protein 9 family.</text>
</comment>
<dbReference type="EMBL" id="JACHFK010000009">
    <property type="protein sequence ID" value="MBB5377880.1"/>
    <property type="molecule type" value="Genomic_DNA"/>
</dbReference>
<proteinExistence type="inferred from homology"/>
<evidence type="ECO:0000313" key="8">
    <source>
        <dbReference type="EMBL" id="MBB5377880.1"/>
    </source>
</evidence>
<gene>
    <name evidence="7" type="primary">fimA</name>
    <name evidence="7" type="ORF">GCM10017781_34550</name>
    <name evidence="8" type="ORF">HNQ07_003380</name>
</gene>
<evidence type="ECO:0000256" key="5">
    <source>
        <dbReference type="RuleBase" id="RU003512"/>
    </source>
</evidence>
<protein>
    <submittedName>
        <fullName evidence="7">Adhesin B</fullName>
    </submittedName>
    <submittedName>
        <fullName evidence="8">Zinc/manganese transport system substrate-binding protein/manganese/iron transport system substrate-binding protein</fullName>
    </submittedName>
</protein>
<dbReference type="InterPro" id="IPR006127">
    <property type="entry name" value="ZnuA-like"/>
</dbReference>
<dbReference type="Pfam" id="PF01297">
    <property type="entry name" value="ZnuA"/>
    <property type="match status" value="1"/>
</dbReference>
<feature type="chain" id="PRO_5030926422" evidence="6">
    <location>
        <begin position="21"/>
        <end position="294"/>
    </location>
</feature>
<name>A0A7W8KH96_9DEIO</name>
<keyword evidence="3" id="KW-0479">Metal-binding</keyword>
<comment type="caution">
    <text evidence="8">The sequence shown here is derived from an EMBL/GenBank/DDBJ whole genome shotgun (WGS) entry which is preliminary data.</text>
</comment>
<reference evidence="7" key="4">
    <citation type="submission" date="2024-05" db="EMBL/GenBank/DDBJ databases">
        <authorList>
            <person name="Sun Q."/>
            <person name="Zhou Y."/>
        </authorList>
    </citation>
    <scope>NUCLEOTIDE SEQUENCE</scope>
    <source>
        <strain evidence="7">CGMCC 1.18437</strain>
    </source>
</reference>
<dbReference type="InterPro" id="IPR050492">
    <property type="entry name" value="Bact_metal-bind_prot9"/>
</dbReference>
<reference evidence="10" key="2">
    <citation type="journal article" date="2019" name="Int. J. Syst. Evol. Microbiol.">
        <title>The Global Catalogue of Microorganisms (GCM) 10K type strain sequencing project: providing services to taxonomists for standard genome sequencing and annotation.</title>
        <authorList>
            <consortium name="The Broad Institute Genomics Platform"/>
            <consortium name="The Broad Institute Genome Sequencing Center for Infectious Disease"/>
            <person name="Wu L."/>
            <person name="Ma J."/>
        </authorList>
    </citation>
    <scope>NUCLEOTIDE SEQUENCE [LARGE SCALE GENOMIC DNA]</scope>
    <source>
        <strain evidence="10">CGMCC 1.18437</strain>
    </source>
</reference>
<dbReference type="PRINTS" id="PR00691">
    <property type="entry name" value="ADHESINB"/>
</dbReference>
<evidence type="ECO:0000313" key="9">
    <source>
        <dbReference type="Proteomes" id="UP000539473"/>
    </source>
</evidence>
<dbReference type="GO" id="GO:0030313">
    <property type="term" value="C:cell envelope"/>
    <property type="evidence" value="ECO:0007669"/>
    <property type="project" value="UniProtKB-SubCell"/>
</dbReference>
<dbReference type="InterPro" id="IPR006128">
    <property type="entry name" value="Lipoprotein_PsaA-like"/>
</dbReference>
<dbReference type="PANTHER" id="PTHR42953:SF1">
    <property type="entry name" value="METAL-BINDING PROTEIN HI_0362-RELATED"/>
    <property type="match status" value="1"/>
</dbReference>
<evidence type="ECO:0000256" key="4">
    <source>
        <dbReference type="ARBA" id="ARBA00022729"/>
    </source>
</evidence>
<keyword evidence="4 6" id="KW-0732">Signal</keyword>
<sequence length="294" mass="30498">MKTTYLLSTMILAGAAAGHAAPLPVTATTSILADFVKNVGGARVSVTTIVPAGGDAHTFQPTTSVIRGLAGSRLLFLNGANLEPWLPTVQAANPGVKAITLTAGLPLRPAPGETGSGGPRDPHAWWDATLAARYVRAIQQALSAADPAGKATYAQNADAYVKQLAATDAWAKTQFATLKPAQKKIVTNHDALAYFAAHYGLTLEGTVLPGLSTEREPSARELAALIATVRNSGAKVIFTENTVNDRLARTLAAETGAKVAPPLYTDALGPQGSAGDTFVKALRANVQIMVRALK</sequence>
<dbReference type="GO" id="GO:0007155">
    <property type="term" value="P:cell adhesion"/>
    <property type="evidence" value="ECO:0007669"/>
    <property type="project" value="InterPro"/>
</dbReference>
<dbReference type="AlphaFoldDB" id="A0A7W8KH96"/>
<dbReference type="GO" id="GO:0046872">
    <property type="term" value="F:metal ion binding"/>
    <property type="evidence" value="ECO:0007669"/>
    <property type="project" value="UniProtKB-KW"/>
</dbReference>
<feature type="signal peptide" evidence="6">
    <location>
        <begin position="1"/>
        <end position="20"/>
    </location>
</feature>
<dbReference type="Proteomes" id="UP000619376">
    <property type="component" value="Unassembled WGS sequence"/>
</dbReference>
<dbReference type="Gene3D" id="3.40.50.1980">
    <property type="entry name" value="Nitrogenase molybdenum iron protein domain"/>
    <property type="match status" value="2"/>
</dbReference>
<evidence type="ECO:0000256" key="6">
    <source>
        <dbReference type="SAM" id="SignalP"/>
    </source>
</evidence>
<dbReference type="EMBL" id="BNAJ01000010">
    <property type="protein sequence ID" value="GHF55316.1"/>
    <property type="molecule type" value="Genomic_DNA"/>
</dbReference>
<dbReference type="InterPro" id="IPR006129">
    <property type="entry name" value="AdhesinB"/>
</dbReference>
<evidence type="ECO:0000256" key="2">
    <source>
        <dbReference type="ARBA" id="ARBA00022448"/>
    </source>
</evidence>
<dbReference type="Proteomes" id="UP000539473">
    <property type="component" value="Unassembled WGS sequence"/>
</dbReference>
<reference evidence="8 9" key="3">
    <citation type="submission" date="2020-08" db="EMBL/GenBank/DDBJ databases">
        <title>Genomic Encyclopedia of Type Strains, Phase IV (KMG-IV): sequencing the most valuable type-strain genomes for metagenomic binning, comparative biology and taxonomic classification.</title>
        <authorList>
            <person name="Goeker M."/>
        </authorList>
    </citation>
    <scope>NUCLEOTIDE SEQUENCE [LARGE SCALE GENOMIC DNA]</scope>
    <source>
        <strain evidence="8 9">DSM 27521</strain>
    </source>
</reference>
<dbReference type="GO" id="GO:0030001">
    <property type="term" value="P:metal ion transport"/>
    <property type="evidence" value="ECO:0007669"/>
    <property type="project" value="InterPro"/>
</dbReference>
<dbReference type="PRINTS" id="PR00690">
    <property type="entry name" value="ADHESNFAMILY"/>
</dbReference>
<dbReference type="PANTHER" id="PTHR42953">
    <property type="entry name" value="HIGH-AFFINITY ZINC UPTAKE SYSTEM PROTEIN ZNUA-RELATED"/>
    <property type="match status" value="1"/>
</dbReference>
<evidence type="ECO:0000313" key="7">
    <source>
        <dbReference type="EMBL" id="GHF55316.1"/>
    </source>
</evidence>
<dbReference type="RefSeq" id="WP_184113833.1">
    <property type="nucleotide sequence ID" value="NZ_BNAJ01000010.1"/>
</dbReference>
<reference evidence="7" key="1">
    <citation type="journal article" date="2014" name="Int. J. Syst. Evol. Microbiol.">
        <title>Complete genome of a new Firmicutes species belonging to the dominant human colonic microbiota ('Ruminococcus bicirculans') reveals two chromosomes and a selective capacity to utilize plant glucans.</title>
        <authorList>
            <consortium name="NISC Comparative Sequencing Program"/>
            <person name="Wegmann U."/>
            <person name="Louis P."/>
            <person name="Goesmann A."/>
            <person name="Henrissat B."/>
            <person name="Duncan S.H."/>
            <person name="Flint H.J."/>
        </authorList>
    </citation>
    <scope>NUCLEOTIDE SEQUENCE</scope>
    <source>
        <strain evidence="7">CGMCC 1.18437</strain>
    </source>
</reference>
<evidence type="ECO:0000256" key="1">
    <source>
        <dbReference type="ARBA" id="ARBA00004196"/>
    </source>
</evidence>
<keyword evidence="2 5" id="KW-0813">Transport</keyword>
<evidence type="ECO:0000256" key="3">
    <source>
        <dbReference type="ARBA" id="ARBA00022723"/>
    </source>
</evidence>
<dbReference type="SUPFAM" id="SSF53807">
    <property type="entry name" value="Helical backbone' metal receptor"/>
    <property type="match status" value="1"/>
</dbReference>
<evidence type="ECO:0000313" key="10">
    <source>
        <dbReference type="Proteomes" id="UP000619376"/>
    </source>
</evidence>
<keyword evidence="10" id="KW-1185">Reference proteome</keyword>